<dbReference type="SMART" id="SM00369">
    <property type="entry name" value="LRR_TYP"/>
    <property type="match status" value="4"/>
</dbReference>
<dbReference type="PANTHER" id="PTHR48063">
    <property type="entry name" value="LRR RECEPTOR-LIKE KINASE"/>
    <property type="match status" value="1"/>
</dbReference>
<dbReference type="GO" id="GO:0005886">
    <property type="term" value="C:plasma membrane"/>
    <property type="evidence" value="ECO:0007669"/>
    <property type="project" value="UniProtKB-SubCell"/>
</dbReference>
<accession>A0AAW2CCS2</accession>
<dbReference type="InterPro" id="IPR032675">
    <property type="entry name" value="LRR_dom_sf"/>
</dbReference>
<evidence type="ECO:0000256" key="8">
    <source>
        <dbReference type="ARBA" id="ARBA00022989"/>
    </source>
</evidence>
<feature type="transmembrane region" description="Helical" evidence="12">
    <location>
        <begin position="355"/>
        <end position="377"/>
    </location>
</feature>
<evidence type="ECO:0000256" key="3">
    <source>
        <dbReference type="ARBA" id="ARBA00022475"/>
    </source>
</evidence>
<dbReference type="SUPFAM" id="SSF52058">
    <property type="entry name" value="L domain-like"/>
    <property type="match status" value="1"/>
</dbReference>
<dbReference type="InterPro" id="IPR001611">
    <property type="entry name" value="Leu-rich_rpt"/>
</dbReference>
<gene>
    <name evidence="13" type="ORF">SO802_020695</name>
</gene>
<dbReference type="InterPro" id="IPR046956">
    <property type="entry name" value="RLP23-like"/>
</dbReference>
<dbReference type="EMBL" id="JAZDWU010000007">
    <property type="protein sequence ID" value="KAK9996009.1"/>
    <property type="molecule type" value="Genomic_DNA"/>
</dbReference>
<keyword evidence="10" id="KW-0675">Receptor</keyword>
<dbReference type="Gene3D" id="3.80.10.10">
    <property type="entry name" value="Ribonuclease Inhibitor"/>
    <property type="match status" value="1"/>
</dbReference>
<protein>
    <submittedName>
        <fullName evidence="13">Uncharacterized protein</fullName>
    </submittedName>
</protein>
<evidence type="ECO:0000256" key="2">
    <source>
        <dbReference type="ARBA" id="ARBA00009592"/>
    </source>
</evidence>
<evidence type="ECO:0000256" key="9">
    <source>
        <dbReference type="ARBA" id="ARBA00023136"/>
    </source>
</evidence>
<evidence type="ECO:0000256" key="10">
    <source>
        <dbReference type="ARBA" id="ARBA00023170"/>
    </source>
</evidence>
<keyword evidence="7" id="KW-0677">Repeat</keyword>
<keyword evidence="9 12" id="KW-0472">Membrane</keyword>
<keyword evidence="11" id="KW-0325">Glycoprotein</keyword>
<keyword evidence="14" id="KW-1185">Reference proteome</keyword>
<evidence type="ECO:0000256" key="6">
    <source>
        <dbReference type="ARBA" id="ARBA00022729"/>
    </source>
</evidence>
<keyword evidence="6" id="KW-0732">Signal</keyword>
<evidence type="ECO:0000256" key="5">
    <source>
        <dbReference type="ARBA" id="ARBA00022692"/>
    </source>
</evidence>
<evidence type="ECO:0000256" key="7">
    <source>
        <dbReference type="ARBA" id="ARBA00022737"/>
    </source>
</evidence>
<organism evidence="13 14">
    <name type="scientific">Lithocarpus litseifolius</name>
    <dbReference type="NCBI Taxonomy" id="425828"/>
    <lineage>
        <taxon>Eukaryota</taxon>
        <taxon>Viridiplantae</taxon>
        <taxon>Streptophyta</taxon>
        <taxon>Embryophyta</taxon>
        <taxon>Tracheophyta</taxon>
        <taxon>Spermatophyta</taxon>
        <taxon>Magnoliopsida</taxon>
        <taxon>eudicotyledons</taxon>
        <taxon>Gunneridae</taxon>
        <taxon>Pentapetalae</taxon>
        <taxon>rosids</taxon>
        <taxon>fabids</taxon>
        <taxon>Fagales</taxon>
        <taxon>Fagaceae</taxon>
        <taxon>Lithocarpus</taxon>
    </lineage>
</organism>
<dbReference type="AlphaFoldDB" id="A0AAW2CCS2"/>
<name>A0AAW2CCS2_9ROSI</name>
<evidence type="ECO:0000256" key="1">
    <source>
        <dbReference type="ARBA" id="ARBA00004251"/>
    </source>
</evidence>
<evidence type="ECO:0000256" key="12">
    <source>
        <dbReference type="SAM" id="Phobius"/>
    </source>
</evidence>
<dbReference type="FunFam" id="3.80.10.10:FF:000041">
    <property type="entry name" value="LRR receptor-like serine/threonine-protein kinase ERECTA"/>
    <property type="match status" value="1"/>
</dbReference>
<dbReference type="PANTHER" id="PTHR48063:SF98">
    <property type="entry name" value="LRR RECEPTOR-LIKE SERINE_THREONINE-PROTEIN KINASE FLS2"/>
    <property type="match status" value="1"/>
</dbReference>
<comment type="similarity">
    <text evidence="2">Belongs to the RLP family.</text>
</comment>
<evidence type="ECO:0000256" key="11">
    <source>
        <dbReference type="ARBA" id="ARBA00023180"/>
    </source>
</evidence>
<dbReference type="Proteomes" id="UP001459277">
    <property type="component" value="Unassembled WGS sequence"/>
</dbReference>
<evidence type="ECO:0000313" key="14">
    <source>
        <dbReference type="Proteomes" id="UP001459277"/>
    </source>
</evidence>
<dbReference type="Pfam" id="PF00560">
    <property type="entry name" value="LRR_1"/>
    <property type="match status" value="8"/>
</dbReference>
<proteinExistence type="inferred from homology"/>
<sequence length="402" mass="44595">MTSLSHLDLSGNNFNSSVPNWLYSFSRLEFLNLGGNNLQGTISSVIGNLTSVISIDLSLNKLGGKLPRSLDNLCNLREIRLSSNKWSQEISEILESLSGYLSDRLEILDLSDSQLHGHLTDELWILNLHSNNFHGQIPKELCALTSLQILDLSHNKLSGAIPGCVKNFSAMAAKNNSNPGMSFFQLNVYYGETVLLESELLMIKGKALEYSTILHLVKCIDFSKNNLSGEIPKEITNLQGLQSLNLSYNLLIESIPEDIGAMGSLESIDFSMNQLFGQIPSSISSLTFLNCLNLSNNNLTGKIPLSTQLQSFNASGFIGNKLCGLPLSNKCTIDDVDPNNENKGSKHNGELEVDWFFVILALGFVVGFWGVRGPLLLNKQWRIMYFQFLDHTRYKLKSLVLL</sequence>
<comment type="subcellular location">
    <subcellularLocation>
        <location evidence="1">Cell membrane</location>
        <topology evidence="1">Single-pass type I membrane protein</topology>
    </subcellularLocation>
</comment>
<evidence type="ECO:0000256" key="4">
    <source>
        <dbReference type="ARBA" id="ARBA00022614"/>
    </source>
</evidence>
<keyword evidence="8 12" id="KW-1133">Transmembrane helix</keyword>
<comment type="caution">
    <text evidence="13">The sequence shown here is derived from an EMBL/GenBank/DDBJ whole genome shotgun (WGS) entry which is preliminary data.</text>
</comment>
<keyword evidence="3" id="KW-1003">Cell membrane</keyword>
<dbReference type="FunFam" id="3.80.10.10:FF:000383">
    <property type="entry name" value="Leucine-rich repeat receptor protein kinase EMS1"/>
    <property type="match status" value="1"/>
</dbReference>
<evidence type="ECO:0000313" key="13">
    <source>
        <dbReference type="EMBL" id="KAK9996009.1"/>
    </source>
</evidence>
<reference evidence="13 14" key="1">
    <citation type="submission" date="2024-01" db="EMBL/GenBank/DDBJ databases">
        <title>A telomere-to-telomere, gap-free genome of sweet tea (Lithocarpus litseifolius).</title>
        <authorList>
            <person name="Zhou J."/>
        </authorList>
    </citation>
    <scope>NUCLEOTIDE SEQUENCE [LARGE SCALE GENOMIC DNA]</scope>
    <source>
        <strain evidence="13">Zhou-2022a</strain>
        <tissue evidence="13">Leaf</tissue>
    </source>
</reference>
<keyword evidence="5 12" id="KW-0812">Transmembrane</keyword>
<keyword evidence="4" id="KW-0433">Leucine-rich repeat</keyword>
<dbReference type="PRINTS" id="PR00019">
    <property type="entry name" value="LEURICHRPT"/>
</dbReference>
<dbReference type="InterPro" id="IPR003591">
    <property type="entry name" value="Leu-rich_rpt_typical-subtyp"/>
</dbReference>